<feature type="compositionally biased region" description="Low complexity" evidence="1">
    <location>
        <begin position="1"/>
        <end position="10"/>
    </location>
</feature>
<gene>
    <name evidence="2" type="ORF">WR25_27061</name>
</gene>
<dbReference type="InterPro" id="IPR009050">
    <property type="entry name" value="Globin-like_sf"/>
</dbReference>
<keyword evidence="3" id="KW-1185">Reference proteome</keyword>
<feature type="region of interest" description="Disordered" evidence="1">
    <location>
        <begin position="208"/>
        <end position="253"/>
    </location>
</feature>
<dbReference type="Gene3D" id="1.10.490.10">
    <property type="entry name" value="Globins"/>
    <property type="match status" value="1"/>
</dbReference>
<feature type="compositionally biased region" description="Polar residues" evidence="1">
    <location>
        <begin position="40"/>
        <end position="51"/>
    </location>
</feature>
<dbReference type="GO" id="GO:0019825">
    <property type="term" value="F:oxygen binding"/>
    <property type="evidence" value="ECO:0007669"/>
    <property type="project" value="InterPro"/>
</dbReference>
<sequence>MGNTKSSSSIEESREDSVQNQGEASRKLKAKSTRKLGGSARSSISSQGNRRPMLTANQRLIISYCLSNAKEDIAERILRRGFERRDDFKQFVLENLTRQQRHDLVENLKDFLLGVCENLSDSEEIQKMSEAYGANYTQYRSTGFKPDFFSATADAVTTECTFLDQAQHAPSEVAGSWSMLTSFVFSHVRDGYYAELRKQRKTINTFRNKPSFDVSTDGSGDQSSRRSASPACEELPSDEPKDTPNFLLPPQVY</sequence>
<dbReference type="OrthoDB" id="5854162at2759"/>
<dbReference type="STRING" id="2018661.A0A2A2KCP1"/>
<evidence type="ECO:0000313" key="2">
    <source>
        <dbReference type="EMBL" id="PAV71697.1"/>
    </source>
</evidence>
<protein>
    <submittedName>
        <fullName evidence="2">Uncharacterized protein</fullName>
    </submittedName>
</protein>
<organism evidence="2 3">
    <name type="scientific">Diploscapter pachys</name>
    <dbReference type="NCBI Taxonomy" id="2018661"/>
    <lineage>
        <taxon>Eukaryota</taxon>
        <taxon>Metazoa</taxon>
        <taxon>Ecdysozoa</taxon>
        <taxon>Nematoda</taxon>
        <taxon>Chromadorea</taxon>
        <taxon>Rhabditida</taxon>
        <taxon>Rhabditina</taxon>
        <taxon>Rhabditomorpha</taxon>
        <taxon>Rhabditoidea</taxon>
        <taxon>Rhabditidae</taxon>
        <taxon>Diploscapter</taxon>
    </lineage>
</organism>
<dbReference type="InterPro" id="IPR012292">
    <property type="entry name" value="Globin/Proto"/>
</dbReference>
<dbReference type="AlphaFoldDB" id="A0A2A2KCP1"/>
<reference evidence="2 3" key="1">
    <citation type="journal article" date="2017" name="Curr. Biol.">
        <title>Genome architecture and evolution of a unichromosomal asexual nematode.</title>
        <authorList>
            <person name="Fradin H."/>
            <person name="Zegar C."/>
            <person name="Gutwein M."/>
            <person name="Lucas J."/>
            <person name="Kovtun M."/>
            <person name="Corcoran D."/>
            <person name="Baugh L.R."/>
            <person name="Kiontke K."/>
            <person name="Gunsalus K."/>
            <person name="Fitch D.H."/>
            <person name="Piano F."/>
        </authorList>
    </citation>
    <scope>NUCLEOTIDE SEQUENCE [LARGE SCALE GENOMIC DNA]</scope>
    <source>
        <strain evidence="2">PF1309</strain>
    </source>
</reference>
<evidence type="ECO:0000313" key="3">
    <source>
        <dbReference type="Proteomes" id="UP000218231"/>
    </source>
</evidence>
<evidence type="ECO:0000256" key="1">
    <source>
        <dbReference type="SAM" id="MobiDB-lite"/>
    </source>
</evidence>
<proteinExistence type="predicted"/>
<feature type="compositionally biased region" description="Polar residues" evidence="1">
    <location>
        <begin position="208"/>
        <end position="227"/>
    </location>
</feature>
<dbReference type="Proteomes" id="UP000218231">
    <property type="component" value="Unassembled WGS sequence"/>
</dbReference>
<name>A0A2A2KCP1_9BILA</name>
<comment type="caution">
    <text evidence="2">The sequence shown here is derived from an EMBL/GenBank/DDBJ whole genome shotgun (WGS) entry which is preliminary data.</text>
</comment>
<dbReference type="GO" id="GO:0020037">
    <property type="term" value="F:heme binding"/>
    <property type="evidence" value="ECO:0007669"/>
    <property type="project" value="InterPro"/>
</dbReference>
<dbReference type="EMBL" id="LIAE01008949">
    <property type="protein sequence ID" value="PAV71697.1"/>
    <property type="molecule type" value="Genomic_DNA"/>
</dbReference>
<accession>A0A2A2KCP1</accession>
<feature type="region of interest" description="Disordered" evidence="1">
    <location>
        <begin position="1"/>
        <end position="51"/>
    </location>
</feature>
<dbReference type="SUPFAM" id="SSF46458">
    <property type="entry name" value="Globin-like"/>
    <property type="match status" value="1"/>
</dbReference>